<dbReference type="Proteomes" id="UP000295604">
    <property type="component" value="Unassembled WGS sequence"/>
</dbReference>
<accession>A0A4R8TIM5</accession>
<feature type="compositionally biased region" description="Gly residues" evidence="1">
    <location>
        <begin position="80"/>
        <end position="96"/>
    </location>
</feature>
<comment type="caution">
    <text evidence="2">The sequence shown here is derived from an EMBL/GenBank/DDBJ whole genome shotgun (WGS) entry which is preliminary data.</text>
</comment>
<dbReference type="AlphaFoldDB" id="A0A4R8TIM5"/>
<gene>
    <name evidence="2" type="ORF">C8034_v009169</name>
</gene>
<dbReference type="EMBL" id="QAPF01000086">
    <property type="protein sequence ID" value="TEA17476.1"/>
    <property type="molecule type" value="Genomic_DNA"/>
</dbReference>
<organism evidence="2 3">
    <name type="scientific">Colletotrichum sidae</name>
    <dbReference type="NCBI Taxonomy" id="1347389"/>
    <lineage>
        <taxon>Eukaryota</taxon>
        <taxon>Fungi</taxon>
        <taxon>Dikarya</taxon>
        <taxon>Ascomycota</taxon>
        <taxon>Pezizomycotina</taxon>
        <taxon>Sordariomycetes</taxon>
        <taxon>Hypocreomycetidae</taxon>
        <taxon>Glomerellales</taxon>
        <taxon>Glomerellaceae</taxon>
        <taxon>Colletotrichum</taxon>
        <taxon>Colletotrichum orbiculare species complex</taxon>
    </lineage>
</organism>
<evidence type="ECO:0000256" key="1">
    <source>
        <dbReference type="SAM" id="MobiDB-lite"/>
    </source>
</evidence>
<feature type="region of interest" description="Disordered" evidence="1">
    <location>
        <begin position="157"/>
        <end position="214"/>
    </location>
</feature>
<feature type="compositionally biased region" description="Low complexity" evidence="1">
    <location>
        <begin position="19"/>
        <end position="41"/>
    </location>
</feature>
<protein>
    <submittedName>
        <fullName evidence="2">Uncharacterized protein</fullName>
    </submittedName>
</protein>
<name>A0A4R8TIM5_9PEZI</name>
<reference evidence="2 3" key="1">
    <citation type="submission" date="2018-11" db="EMBL/GenBank/DDBJ databases">
        <title>Genome sequence and assembly of Colletotrichum sidae.</title>
        <authorList>
            <person name="Gan P."/>
            <person name="Shirasu K."/>
        </authorList>
    </citation>
    <scope>NUCLEOTIDE SEQUENCE [LARGE SCALE GENOMIC DNA]</scope>
    <source>
        <strain evidence="2 3">CBS 518.97</strain>
    </source>
</reference>
<evidence type="ECO:0000313" key="3">
    <source>
        <dbReference type="Proteomes" id="UP000295604"/>
    </source>
</evidence>
<feature type="compositionally biased region" description="Polar residues" evidence="1">
    <location>
        <begin position="172"/>
        <end position="182"/>
    </location>
</feature>
<sequence length="214" mass="22765">MSAQYFTPPRYYPSPQQTSSSARPQAHSAAQQQQQQQQQPSFTPAMRDRQARGKDPYSPHDSPSDSDLDFDAMDSPSARTGGGGGGGSGGGGGVGRLGRLPAGVGAAGGTYEDQRQRQFAIEILDDPEKLAMYACSRGDTEYSWHEIALHEDPVRYEPQQRAAGPSEELLGQTGQKPPQETQCGRGEGRTALTAGSYEGYVGTSTGDKKTHVAG</sequence>
<proteinExistence type="predicted"/>
<keyword evidence="3" id="KW-1185">Reference proteome</keyword>
<evidence type="ECO:0000313" key="2">
    <source>
        <dbReference type="EMBL" id="TEA17476.1"/>
    </source>
</evidence>
<feature type="region of interest" description="Disordered" evidence="1">
    <location>
        <begin position="1"/>
        <end position="109"/>
    </location>
</feature>
<feature type="compositionally biased region" description="Basic and acidic residues" evidence="1">
    <location>
        <begin position="46"/>
        <end position="58"/>
    </location>
</feature>